<gene>
    <name evidence="2" type="ORF">KJ970_12795</name>
</gene>
<name>A0A948W440_UNCEI</name>
<keyword evidence="1" id="KW-1133">Transmembrane helix</keyword>
<organism evidence="2 3">
    <name type="scientific">Eiseniibacteriota bacterium</name>
    <dbReference type="NCBI Taxonomy" id="2212470"/>
    <lineage>
        <taxon>Bacteria</taxon>
        <taxon>Candidatus Eiseniibacteriota</taxon>
    </lineage>
</organism>
<sequence>MIKLRERQSEMFWGWVLLLSAMPFLWAAADPSTAFDSPSGAEAHSAADSISTADSINTADSLSYAGTEFVQVDSAAAPQRSGLEETGPRIRTVFADGRADRLDALTRFGDDLYAPIDRLIWAISGNLAWNLGTLRGNIVWDSLSVSFAVGSCVLHAGERALTMEHPILLSPQGLYYPFPDFIHALNDVSVGRIEYEEEIQTLFLIPPEPDEIRFIQEEVGHQFIIRCSFEAEPVVHPSWDGRGYFTIDLENVQTDPRLLSLPDAGEYAQLLKISPTSAGTRLEFFLERTIVGWAVSWDELSSEWKITFTTSLREVSRLRMPLLEWDSDPAGLFMDGPIIIELKMGCNPSNQAARFMEALTESVSSLLQARLGVDVARVNATSRNSALKNVEAANSKKASLFLSLALDLYNEQVPRGLAAVIPLPRPPVPLFSGTSENDGMPGSMDAFAPAAGTDLIPWDESTDRHYHSSLYLARLMAAILSGDEETRVERRPMADLVGLDMPVVRLFIGRQSPQWKEGEVFPGSDDWESMDRLVLSIVQSVQEFYTANTPGQGF</sequence>
<keyword evidence="1" id="KW-0812">Transmembrane</keyword>
<evidence type="ECO:0000313" key="3">
    <source>
        <dbReference type="Proteomes" id="UP000777784"/>
    </source>
</evidence>
<keyword evidence="1" id="KW-0472">Membrane</keyword>
<reference evidence="2" key="1">
    <citation type="submission" date="2021-05" db="EMBL/GenBank/DDBJ databases">
        <title>Energy efficiency and biological interactions define the core microbiome of deep oligotrophic groundwater.</title>
        <authorList>
            <person name="Mehrshad M."/>
            <person name="Lopez-Fernandez M."/>
            <person name="Bell E."/>
            <person name="Bernier-Latmani R."/>
            <person name="Bertilsson S."/>
            <person name="Dopson M."/>
        </authorList>
    </citation>
    <scope>NUCLEOTIDE SEQUENCE</scope>
    <source>
        <strain evidence="2">Modern_marine.mb.64</strain>
    </source>
</reference>
<dbReference type="AlphaFoldDB" id="A0A948W440"/>
<evidence type="ECO:0000313" key="2">
    <source>
        <dbReference type="EMBL" id="MBU2691792.1"/>
    </source>
</evidence>
<proteinExistence type="predicted"/>
<accession>A0A948W440</accession>
<dbReference type="Proteomes" id="UP000777784">
    <property type="component" value="Unassembled WGS sequence"/>
</dbReference>
<dbReference type="EMBL" id="JAHJDP010000077">
    <property type="protein sequence ID" value="MBU2691792.1"/>
    <property type="molecule type" value="Genomic_DNA"/>
</dbReference>
<protein>
    <submittedName>
        <fullName evidence="2">Uncharacterized protein</fullName>
    </submittedName>
</protein>
<evidence type="ECO:0000256" key="1">
    <source>
        <dbReference type="SAM" id="Phobius"/>
    </source>
</evidence>
<comment type="caution">
    <text evidence="2">The sequence shown here is derived from an EMBL/GenBank/DDBJ whole genome shotgun (WGS) entry which is preliminary data.</text>
</comment>
<feature type="transmembrane region" description="Helical" evidence="1">
    <location>
        <begin position="12"/>
        <end position="29"/>
    </location>
</feature>